<comment type="cofactor">
    <cofactor evidence="10">
        <name>Mn(2+)</name>
        <dbReference type="ChEBI" id="CHEBI:29035"/>
    </cofactor>
    <text evidence="10">Binds 2 Mn(2+) ions per subunit in a binuclear metal center.</text>
</comment>
<name>A0A1J4QBG3_9GAMM</name>
<dbReference type="EC" id="3.6.1.54" evidence="10"/>
<feature type="binding site" evidence="10">
    <location>
        <position position="120"/>
    </location>
    <ligand>
        <name>Mn(2+)</name>
        <dbReference type="ChEBI" id="CHEBI:29035"/>
        <label>2</label>
    </ligand>
</feature>
<accession>A0A1J4QBG3</accession>
<feature type="domain" description="Calcineurin-like phosphoesterase" evidence="11">
    <location>
        <begin position="9"/>
        <end position="205"/>
    </location>
</feature>
<comment type="subcellular location">
    <subcellularLocation>
        <location evidence="10">Cell inner membrane</location>
        <topology evidence="10">Peripheral membrane protein</topology>
        <orientation evidence="10">Cytoplasmic side</orientation>
    </subcellularLocation>
</comment>
<keyword evidence="3 10" id="KW-0997">Cell inner membrane</keyword>
<dbReference type="GO" id="GO:0009245">
    <property type="term" value="P:lipid A biosynthetic process"/>
    <property type="evidence" value="ECO:0007669"/>
    <property type="project" value="UniProtKB-UniRule"/>
</dbReference>
<dbReference type="NCBIfam" id="NF003743">
    <property type="entry name" value="PRK05340.1"/>
    <property type="match status" value="1"/>
</dbReference>
<feature type="binding site" evidence="10">
    <location>
        <position position="203"/>
    </location>
    <ligand>
        <name>Mn(2+)</name>
        <dbReference type="ChEBI" id="CHEBI:29035"/>
        <label>1</label>
    </ligand>
</feature>
<feature type="binding site" evidence="10">
    <location>
        <position position="47"/>
    </location>
    <ligand>
        <name>Mn(2+)</name>
        <dbReference type="ChEBI" id="CHEBI:29035"/>
        <label>2</label>
    </ligand>
</feature>
<dbReference type="InterPro" id="IPR004843">
    <property type="entry name" value="Calcineurin-like_PHP"/>
</dbReference>
<feature type="binding site" evidence="10">
    <location>
        <position position="166"/>
    </location>
    <ligand>
        <name>substrate</name>
    </ligand>
</feature>
<proteinExistence type="inferred from homology"/>
<keyword evidence="2 10" id="KW-0444">Lipid biosynthesis</keyword>
<feature type="binding site" evidence="10">
    <location>
        <position position="14"/>
    </location>
    <ligand>
        <name>Mn(2+)</name>
        <dbReference type="ChEBI" id="CHEBI:29035"/>
        <label>1</label>
    </ligand>
</feature>
<evidence type="ECO:0000313" key="13">
    <source>
        <dbReference type="Proteomes" id="UP000243073"/>
    </source>
</evidence>
<sequence>MSLPLNQTTLFIADLHLSAGRPDITAAFLRFMREEANQAEALYVLGDLFEFSIGDDEPSELNDQVAAAFRACGEQGTPVYFIHGNRDFMVGRRFAREAGMTLLPEHQVIDLYGEPTLIMHGDTLCIDDAGYQRYRRITRWRWLQWLFLRLPLSRRMRIADGIRGKSAESKENKVMQVMDVNQAEVERQMQHYQVRSLIHGHTHRPAIHQLCIEDEPARRIVLGDWYTQGSVLVVTPKGVELQSRILPAG</sequence>
<comment type="catalytic activity">
    <reaction evidence="10">
        <text>UDP-2-N,3-O-bis[(3R)-3-hydroxytetradecanoyl]-alpha-D-glucosamine + H2O = 2-N,3-O-bis[(3R)-3-hydroxytetradecanoyl]-alpha-D-glucosaminyl 1-phosphate + UMP + 2 H(+)</text>
        <dbReference type="Rhea" id="RHEA:25213"/>
        <dbReference type="ChEBI" id="CHEBI:15377"/>
        <dbReference type="ChEBI" id="CHEBI:15378"/>
        <dbReference type="ChEBI" id="CHEBI:57865"/>
        <dbReference type="ChEBI" id="CHEBI:57957"/>
        <dbReference type="ChEBI" id="CHEBI:78847"/>
        <dbReference type="EC" id="3.6.1.54"/>
    </reaction>
</comment>
<evidence type="ECO:0000256" key="4">
    <source>
        <dbReference type="ARBA" id="ARBA00022556"/>
    </source>
</evidence>
<keyword evidence="1 10" id="KW-1003">Cell membrane</keyword>
<dbReference type="Pfam" id="PF00149">
    <property type="entry name" value="Metallophos"/>
    <property type="match status" value="1"/>
</dbReference>
<dbReference type="CDD" id="cd07398">
    <property type="entry name" value="MPP_YbbF-LpxH"/>
    <property type="match status" value="1"/>
</dbReference>
<dbReference type="PANTHER" id="PTHR34990:SF1">
    <property type="entry name" value="UDP-2,3-DIACYLGLUCOSAMINE HYDROLASE"/>
    <property type="match status" value="1"/>
</dbReference>
<dbReference type="InterPro" id="IPR043461">
    <property type="entry name" value="LpxH-like"/>
</dbReference>
<evidence type="ECO:0000256" key="8">
    <source>
        <dbReference type="ARBA" id="ARBA00023136"/>
    </source>
</evidence>
<evidence type="ECO:0000256" key="6">
    <source>
        <dbReference type="ARBA" id="ARBA00022801"/>
    </source>
</evidence>
<feature type="binding site" evidence="10">
    <location>
        <position position="201"/>
    </location>
    <ligand>
        <name>Mn(2+)</name>
        <dbReference type="ChEBI" id="CHEBI:29035"/>
        <label>2</label>
    </ligand>
</feature>
<gene>
    <name evidence="10" type="primary">lpxH</name>
    <name evidence="12" type="ORF">BFR47_04280</name>
</gene>
<keyword evidence="9 10" id="KW-0464">Manganese</keyword>
<dbReference type="STRING" id="1414654.BFR47_04280"/>
<evidence type="ECO:0000256" key="9">
    <source>
        <dbReference type="ARBA" id="ARBA00023211"/>
    </source>
</evidence>
<evidence type="ECO:0000256" key="3">
    <source>
        <dbReference type="ARBA" id="ARBA00022519"/>
    </source>
</evidence>
<dbReference type="GO" id="GO:0005737">
    <property type="term" value="C:cytoplasm"/>
    <property type="evidence" value="ECO:0007669"/>
    <property type="project" value="InterPro"/>
</dbReference>
<feature type="binding site" evidence="10">
    <location>
        <position position="201"/>
    </location>
    <ligand>
        <name>substrate</name>
    </ligand>
</feature>
<evidence type="ECO:0000256" key="10">
    <source>
        <dbReference type="HAMAP-Rule" id="MF_00575"/>
    </source>
</evidence>
<evidence type="ECO:0000256" key="2">
    <source>
        <dbReference type="ARBA" id="ARBA00022516"/>
    </source>
</evidence>
<dbReference type="GO" id="GO:0019897">
    <property type="term" value="C:extrinsic component of plasma membrane"/>
    <property type="evidence" value="ECO:0007669"/>
    <property type="project" value="UniProtKB-UniRule"/>
</dbReference>
<organism evidence="12 13">
    <name type="scientific">Oceanisphaera psychrotolerans</name>
    <dbReference type="NCBI Taxonomy" id="1414654"/>
    <lineage>
        <taxon>Bacteria</taxon>
        <taxon>Pseudomonadati</taxon>
        <taxon>Pseudomonadota</taxon>
        <taxon>Gammaproteobacteria</taxon>
        <taxon>Aeromonadales</taxon>
        <taxon>Aeromonadaceae</taxon>
        <taxon>Oceanisphaera</taxon>
    </lineage>
</organism>
<evidence type="ECO:0000259" key="11">
    <source>
        <dbReference type="Pfam" id="PF00149"/>
    </source>
</evidence>
<keyword evidence="4 10" id="KW-0441">Lipid A biosynthesis</keyword>
<keyword evidence="13" id="KW-1185">Reference proteome</keyword>
<comment type="pathway">
    <text evidence="10">Glycolipid biosynthesis; lipid IV(A) biosynthesis; lipid IV(A) from (3R)-3-hydroxytetradecanoyl-[acyl-carrier-protein] and UDP-N-acetyl-alpha-D-glucosamine: step 4/6.</text>
</comment>
<feature type="binding site" evidence="10">
    <location>
        <position position="47"/>
    </location>
    <ligand>
        <name>Mn(2+)</name>
        <dbReference type="ChEBI" id="CHEBI:29035"/>
        <label>1</label>
    </ligand>
</feature>
<dbReference type="PANTHER" id="PTHR34990">
    <property type="entry name" value="UDP-2,3-DIACYLGLUCOSAMINE HYDROLASE-RELATED"/>
    <property type="match status" value="1"/>
</dbReference>
<comment type="function">
    <text evidence="10">Hydrolyzes the pyrophosphate bond of UDP-2,3-diacylglucosamine to yield 2,3-diacylglucosamine 1-phosphate (lipid X) and UMP by catalyzing the attack of water at the alpha-P atom. Involved in the biosynthesis of lipid A, a phosphorylated glycolipid that anchors the lipopolysaccharide to the outer membrane of the cell.</text>
</comment>
<dbReference type="InterPro" id="IPR029052">
    <property type="entry name" value="Metallo-depent_PP-like"/>
</dbReference>
<keyword evidence="7 10" id="KW-0443">Lipid metabolism</keyword>
<comment type="similarity">
    <text evidence="10">Belongs to the LpxH family.</text>
</comment>
<keyword evidence="8 10" id="KW-0472">Membrane</keyword>
<evidence type="ECO:0000256" key="5">
    <source>
        <dbReference type="ARBA" id="ARBA00022723"/>
    </source>
</evidence>
<dbReference type="InterPro" id="IPR010138">
    <property type="entry name" value="UDP-diacylglucosamine_Hdrlase"/>
</dbReference>
<keyword evidence="5 10" id="KW-0479">Metal-binding</keyword>
<dbReference type="Proteomes" id="UP000243073">
    <property type="component" value="Unassembled WGS sequence"/>
</dbReference>
<dbReference type="UniPathway" id="UPA00359">
    <property type="reaction ID" value="UER00480"/>
</dbReference>
<dbReference type="SUPFAM" id="SSF56300">
    <property type="entry name" value="Metallo-dependent phosphatases"/>
    <property type="match status" value="1"/>
</dbReference>
<dbReference type="GO" id="GO:0030145">
    <property type="term" value="F:manganese ion binding"/>
    <property type="evidence" value="ECO:0007669"/>
    <property type="project" value="UniProtKB-UniRule"/>
</dbReference>
<feature type="binding site" evidence="10">
    <location>
        <position position="16"/>
    </location>
    <ligand>
        <name>Mn(2+)</name>
        <dbReference type="ChEBI" id="CHEBI:29035"/>
        <label>1</label>
    </ligand>
</feature>
<reference evidence="12 13" key="1">
    <citation type="submission" date="2016-07" db="EMBL/GenBank/DDBJ databases">
        <title>Draft Genome Sequence of Oceanisphaera psychrotolerans, isolated from coastal sediment samples.</title>
        <authorList>
            <person name="Zhuo S."/>
            <person name="Ruan Z."/>
        </authorList>
    </citation>
    <scope>NUCLEOTIDE SEQUENCE [LARGE SCALE GENOMIC DNA]</scope>
    <source>
        <strain evidence="12 13">LAM-WHM-ZC</strain>
    </source>
</reference>
<feature type="binding site" evidence="10">
    <location>
        <position position="128"/>
    </location>
    <ligand>
        <name>substrate</name>
    </ligand>
</feature>
<feature type="binding site" evidence="10">
    <location>
        <position position="170"/>
    </location>
    <ligand>
        <name>substrate</name>
    </ligand>
</feature>
<feature type="binding site" evidence="10">
    <location>
        <position position="173"/>
    </location>
    <ligand>
        <name>substrate</name>
    </ligand>
</feature>
<feature type="binding site" evidence="10">
    <location>
        <begin position="85"/>
        <end position="86"/>
    </location>
    <ligand>
        <name>substrate</name>
    </ligand>
</feature>
<protein>
    <recommendedName>
        <fullName evidence="10">UDP-2,3-diacylglucosamine hydrolase</fullName>
        <ecNumber evidence="10">3.6.1.54</ecNumber>
    </recommendedName>
    <alternativeName>
        <fullName evidence="10">UDP-2,3-diacylglucosamine diphosphatase</fullName>
    </alternativeName>
</protein>
<evidence type="ECO:0000313" key="12">
    <source>
        <dbReference type="EMBL" id="OIN06654.1"/>
    </source>
</evidence>
<feature type="binding site" evidence="10">
    <location>
        <position position="85"/>
    </location>
    <ligand>
        <name>Mn(2+)</name>
        <dbReference type="ChEBI" id="CHEBI:29035"/>
        <label>2</label>
    </ligand>
</feature>
<evidence type="ECO:0000256" key="7">
    <source>
        <dbReference type="ARBA" id="ARBA00023098"/>
    </source>
</evidence>
<comment type="caution">
    <text evidence="12">The sequence shown here is derived from an EMBL/GenBank/DDBJ whole genome shotgun (WGS) entry which is preliminary data.</text>
</comment>
<keyword evidence="6 10" id="KW-0378">Hydrolase</keyword>
<dbReference type="Gene3D" id="3.60.21.10">
    <property type="match status" value="1"/>
</dbReference>
<dbReference type="NCBIfam" id="TIGR01854">
    <property type="entry name" value="lipid_A_lpxH"/>
    <property type="match status" value="1"/>
</dbReference>
<dbReference type="HAMAP" id="MF_00575">
    <property type="entry name" value="LpxH"/>
    <property type="match status" value="1"/>
</dbReference>
<dbReference type="GO" id="GO:0008758">
    <property type="term" value="F:UDP-2,3-diacylglucosamine hydrolase activity"/>
    <property type="evidence" value="ECO:0007669"/>
    <property type="project" value="UniProtKB-UniRule"/>
</dbReference>
<evidence type="ECO:0000256" key="1">
    <source>
        <dbReference type="ARBA" id="ARBA00022475"/>
    </source>
</evidence>
<dbReference type="EMBL" id="MDKE01000044">
    <property type="protein sequence ID" value="OIN06654.1"/>
    <property type="molecule type" value="Genomic_DNA"/>
</dbReference>
<dbReference type="OrthoDB" id="9783283at2"/>
<dbReference type="AlphaFoldDB" id="A0A1J4QBG3"/>